<comment type="caution">
    <text evidence="2">The sequence shown here is derived from an EMBL/GenBank/DDBJ whole genome shotgun (WGS) entry which is preliminary data.</text>
</comment>
<reference evidence="2 3" key="1">
    <citation type="submission" date="2018-04" db="EMBL/GenBank/DDBJ databases">
        <authorList>
            <person name="Zhang X."/>
            <person name="Yuan J."/>
            <person name="Li F."/>
            <person name="Xiang J."/>
        </authorList>
    </citation>
    <scope>NUCLEOTIDE SEQUENCE [LARGE SCALE GENOMIC DNA]</scope>
    <source>
        <tissue evidence="2">Muscle</tissue>
    </source>
</reference>
<dbReference type="EMBL" id="QCYY01000895">
    <property type="protein sequence ID" value="ROT82017.1"/>
    <property type="molecule type" value="Genomic_DNA"/>
</dbReference>
<dbReference type="Proteomes" id="UP000283509">
    <property type="component" value="Unassembled WGS sequence"/>
</dbReference>
<evidence type="ECO:0000313" key="3">
    <source>
        <dbReference type="Proteomes" id="UP000283509"/>
    </source>
</evidence>
<proteinExistence type="predicted"/>
<dbReference type="AlphaFoldDB" id="A0A3R7MHN5"/>
<evidence type="ECO:0000313" key="2">
    <source>
        <dbReference type="EMBL" id="ROT82017.1"/>
    </source>
</evidence>
<gene>
    <name evidence="2" type="ORF">C7M84_024827</name>
</gene>
<accession>A0A3R7MHN5</accession>
<name>A0A3R7MHN5_PENVA</name>
<reference evidence="2 3" key="2">
    <citation type="submission" date="2019-01" db="EMBL/GenBank/DDBJ databases">
        <title>The decoding of complex shrimp genome reveals the adaptation for benthos swimmer, frequently molting mechanism and breeding impact on genome.</title>
        <authorList>
            <person name="Sun Y."/>
            <person name="Gao Y."/>
            <person name="Yu Y."/>
        </authorList>
    </citation>
    <scope>NUCLEOTIDE SEQUENCE [LARGE SCALE GENOMIC DNA]</scope>
    <source>
        <tissue evidence="2">Muscle</tissue>
    </source>
</reference>
<feature type="region of interest" description="Disordered" evidence="1">
    <location>
        <begin position="82"/>
        <end position="112"/>
    </location>
</feature>
<organism evidence="2 3">
    <name type="scientific">Penaeus vannamei</name>
    <name type="common">Whiteleg shrimp</name>
    <name type="synonym">Litopenaeus vannamei</name>
    <dbReference type="NCBI Taxonomy" id="6689"/>
    <lineage>
        <taxon>Eukaryota</taxon>
        <taxon>Metazoa</taxon>
        <taxon>Ecdysozoa</taxon>
        <taxon>Arthropoda</taxon>
        <taxon>Crustacea</taxon>
        <taxon>Multicrustacea</taxon>
        <taxon>Malacostraca</taxon>
        <taxon>Eumalacostraca</taxon>
        <taxon>Eucarida</taxon>
        <taxon>Decapoda</taxon>
        <taxon>Dendrobranchiata</taxon>
        <taxon>Penaeoidea</taxon>
        <taxon>Penaeidae</taxon>
        <taxon>Penaeus</taxon>
    </lineage>
</organism>
<protein>
    <submittedName>
        <fullName evidence="2">Uncharacterized protein</fullName>
    </submittedName>
</protein>
<evidence type="ECO:0000256" key="1">
    <source>
        <dbReference type="SAM" id="MobiDB-lite"/>
    </source>
</evidence>
<sequence>MARMVTGVAPRAAPRLGRRRRPAEGIGRGGRGWLGCFAGRDGWHCRGRRQRRARILVREGSGRRRWGGPAVMLVKEPSALGRREDEEATADNYAVSPDYSSPSCRQREAPPPWPPARLRLSLRRRVSLRSLVRPRAKSGPRALRAALVPSRFTSPASLAAAFLFRLRSPQRVRSCALPSVPLTACKSSSAASLNLRFGLPLFLLPGRFISSLFFPTRSSPLLLTRPLQPRLSDPAAEPPYMQCPSYSIVILDLCCLVASIEKRNVFSSATSILASVFRSWLGSPLSSRPFLLSFPIPPSPQLCLNFSSTVTTNQYVICKEKPLGTLAVPHSPGFLSSAASAAFAEALFLHSCGILSPSRIRLNGSVSYVTAISAKDFHPSNG</sequence>
<keyword evidence="3" id="KW-1185">Reference proteome</keyword>
<feature type="region of interest" description="Disordered" evidence="1">
    <location>
        <begin position="1"/>
        <end position="24"/>
    </location>
</feature>